<dbReference type="EMBL" id="CP042185">
    <property type="protein sequence ID" value="QDS68495.1"/>
    <property type="molecule type" value="Genomic_DNA"/>
</dbReference>
<keyword evidence="2" id="KW-1185">Reference proteome</keyword>
<organism evidence="1 2">
    <name type="scientific">Venturia effusa</name>
    <dbReference type="NCBI Taxonomy" id="50376"/>
    <lineage>
        <taxon>Eukaryota</taxon>
        <taxon>Fungi</taxon>
        <taxon>Dikarya</taxon>
        <taxon>Ascomycota</taxon>
        <taxon>Pezizomycotina</taxon>
        <taxon>Dothideomycetes</taxon>
        <taxon>Pleosporomycetidae</taxon>
        <taxon>Venturiales</taxon>
        <taxon>Venturiaceae</taxon>
        <taxon>Venturia</taxon>
    </lineage>
</organism>
<sequence length="145" mass="16506">MDATASHQTRTIIKACVTDIPGDVLKRPFTLGELFCSKILNRQLNTRIPKADFDAVHIPGGYDSPDPLRRWFIYDLNVVEEMGKDKTWNDTAFRLPSPCRPGVFNEREIWADAARNYCAMFTWGGRTEQEMARKLRGANEVEAAL</sequence>
<dbReference type="OrthoDB" id="4297596at2759"/>
<protein>
    <submittedName>
        <fullName evidence="1">Uncharacterized protein</fullName>
    </submittedName>
</protein>
<accession>A0A517KYN4</accession>
<evidence type="ECO:0000313" key="1">
    <source>
        <dbReference type="EMBL" id="QDS68495.1"/>
    </source>
</evidence>
<proteinExistence type="predicted"/>
<dbReference type="AlphaFoldDB" id="A0A517KYN4"/>
<reference evidence="1 2" key="1">
    <citation type="submission" date="2019-07" db="EMBL/GenBank/DDBJ databases">
        <title>Finished genome of Venturia effusa.</title>
        <authorList>
            <person name="Young C.A."/>
            <person name="Cox M.P."/>
            <person name="Ganley A.R.D."/>
            <person name="David W.J."/>
        </authorList>
    </citation>
    <scope>NUCLEOTIDE SEQUENCE [LARGE SCALE GENOMIC DNA]</scope>
    <source>
        <strain evidence="2">albino</strain>
    </source>
</reference>
<name>A0A517KYN4_9PEZI</name>
<evidence type="ECO:0000313" key="2">
    <source>
        <dbReference type="Proteomes" id="UP000316270"/>
    </source>
</evidence>
<dbReference type="Proteomes" id="UP000316270">
    <property type="component" value="Chromosome 1"/>
</dbReference>
<gene>
    <name evidence="1" type="ORF">FKW77_010862</name>
</gene>